<dbReference type="PATRIC" id="fig|93466.3.peg.1291"/>
<dbReference type="AlphaFoldDB" id="A0A172T3R0"/>
<proteinExistence type="predicted"/>
<dbReference type="InterPro" id="IPR006121">
    <property type="entry name" value="HMA_dom"/>
</dbReference>
<reference evidence="2 3" key="1">
    <citation type="submission" date="2014-08" db="EMBL/GenBank/DDBJ databases">
        <title>Fervidobacterium pennivorans DYC genome.</title>
        <authorList>
            <person name="Wushke S."/>
        </authorList>
    </citation>
    <scope>NUCLEOTIDE SEQUENCE [LARGE SCALE GENOMIC DNA]</scope>
    <source>
        <strain evidence="2 3">DYC</strain>
    </source>
</reference>
<dbReference type="CDD" id="cd00371">
    <property type="entry name" value="HMA"/>
    <property type="match status" value="1"/>
</dbReference>
<protein>
    <submittedName>
        <fullName evidence="2">Copper resistance protein CopZ</fullName>
    </submittedName>
</protein>
<organism evidence="2 3">
    <name type="scientific">Fervidobacterium pennivorans</name>
    <dbReference type="NCBI Taxonomy" id="93466"/>
    <lineage>
        <taxon>Bacteria</taxon>
        <taxon>Thermotogati</taxon>
        <taxon>Thermotogota</taxon>
        <taxon>Thermotogae</taxon>
        <taxon>Thermotogales</taxon>
        <taxon>Fervidobacteriaceae</taxon>
        <taxon>Fervidobacterium</taxon>
    </lineage>
</organism>
<accession>A0A172T3R0</accession>
<dbReference type="PROSITE" id="PS01047">
    <property type="entry name" value="HMA_1"/>
    <property type="match status" value="1"/>
</dbReference>
<dbReference type="Gene3D" id="3.30.70.100">
    <property type="match status" value="1"/>
</dbReference>
<dbReference type="GO" id="GO:0046872">
    <property type="term" value="F:metal ion binding"/>
    <property type="evidence" value="ECO:0007669"/>
    <property type="project" value="UniProtKB-KW"/>
</dbReference>
<gene>
    <name evidence="2" type="ORF">JM64_06075</name>
</gene>
<dbReference type="EMBL" id="CP011393">
    <property type="protein sequence ID" value="ANE41572.1"/>
    <property type="molecule type" value="Genomic_DNA"/>
</dbReference>
<dbReference type="KEGG" id="fng:JM64_06075"/>
<evidence type="ECO:0000256" key="1">
    <source>
        <dbReference type="ARBA" id="ARBA00022723"/>
    </source>
</evidence>
<sequence>MAQYLLKVPDISCNHCKMRISKALEEIGETNFEIRVAQKEIVIETDSIERVVQKLEEIDYPVESATIM</sequence>
<dbReference type="OrthoDB" id="9813965at2"/>
<name>A0A172T3R0_FERPE</name>
<dbReference type="Proteomes" id="UP000077096">
    <property type="component" value="Chromosome"/>
</dbReference>
<evidence type="ECO:0000313" key="3">
    <source>
        <dbReference type="Proteomes" id="UP000077096"/>
    </source>
</evidence>
<keyword evidence="1" id="KW-0479">Metal-binding</keyword>
<dbReference type="InterPro" id="IPR017969">
    <property type="entry name" value="Heavy-metal-associated_CS"/>
</dbReference>
<evidence type="ECO:0000313" key="2">
    <source>
        <dbReference type="EMBL" id="ANE41572.1"/>
    </source>
</evidence>
<dbReference type="SUPFAM" id="SSF55008">
    <property type="entry name" value="HMA, heavy metal-associated domain"/>
    <property type="match status" value="1"/>
</dbReference>
<dbReference type="InterPro" id="IPR036163">
    <property type="entry name" value="HMA_dom_sf"/>
</dbReference>